<dbReference type="HOGENOM" id="CLU_027128_6_3_7"/>
<dbReference type="InterPro" id="IPR028082">
    <property type="entry name" value="Peripla_BP_I"/>
</dbReference>
<evidence type="ECO:0000256" key="3">
    <source>
        <dbReference type="ARBA" id="ARBA00022729"/>
    </source>
</evidence>
<dbReference type="BioCyc" id="DPIE1322246:BN4_RS02235-MONOMER"/>
<evidence type="ECO:0000313" key="7">
    <source>
        <dbReference type="Proteomes" id="UP000011724"/>
    </source>
</evidence>
<dbReference type="GO" id="GO:0006865">
    <property type="term" value="P:amino acid transport"/>
    <property type="evidence" value="ECO:0007669"/>
    <property type="project" value="UniProtKB-KW"/>
</dbReference>
<keyword evidence="3" id="KW-0732">Signal</keyword>
<comment type="similarity">
    <text evidence="1">Belongs to the leucine-binding protein family.</text>
</comment>
<dbReference type="InterPro" id="IPR051010">
    <property type="entry name" value="BCAA_transport"/>
</dbReference>
<keyword evidence="2" id="KW-0813">Transport</keyword>
<dbReference type="InterPro" id="IPR000709">
    <property type="entry name" value="Leu_Ile_Val-bd"/>
</dbReference>
<proteinExistence type="inferred from homology"/>
<evidence type="ECO:0000256" key="1">
    <source>
        <dbReference type="ARBA" id="ARBA00010062"/>
    </source>
</evidence>
<organism evidence="6 7">
    <name type="scientific">Pseudodesulfovibrio piezophilus (strain DSM 21447 / JCM 15486 / C1TLV30)</name>
    <name type="common">Desulfovibrio piezophilus</name>
    <dbReference type="NCBI Taxonomy" id="1322246"/>
    <lineage>
        <taxon>Bacteria</taxon>
        <taxon>Pseudomonadati</taxon>
        <taxon>Thermodesulfobacteriota</taxon>
        <taxon>Desulfovibrionia</taxon>
        <taxon>Desulfovibrionales</taxon>
        <taxon>Desulfovibrionaceae</taxon>
    </lineage>
</organism>
<reference evidence="7" key="2">
    <citation type="journal article" date="2013" name="Stand. Genomic Sci.">
        <title>Complete genome sequence of Desulfocapsa sulfexigens, a marine deltaproteobacterium specialized in disproportionating inorganic sulfur compounds.</title>
        <authorList>
            <person name="Finster K.W."/>
            <person name="Kjeldsen K.U."/>
            <person name="Kube M."/>
            <person name="Reinhardt R."/>
            <person name="Mussmann M."/>
            <person name="Amann R."/>
            <person name="Schreiber L."/>
        </authorList>
    </citation>
    <scope>NUCLEOTIDE SEQUENCE [LARGE SCALE GENOMIC DNA]</scope>
    <source>
        <strain evidence="7">DSM 10523 / SB164P1</strain>
    </source>
</reference>
<dbReference type="EMBL" id="FO203427">
    <property type="protein sequence ID" value="CCH47667.1"/>
    <property type="molecule type" value="Genomic_DNA"/>
</dbReference>
<dbReference type="Gene3D" id="3.40.50.2300">
    <property type="match status" value="2"/>
</dbReference>
<sequence length="377" mass="41108">MDIKAFIHGGLSLIGLFLILISIGCGDSSPIIIGFSGQLTGKMSDLGVHGRNGAILAIEKINANGGINGRSLKLISADDQNTAEGAIEADKELIEAGAIAIIGHMTSTQTIAVMPLISEKGIILVSPTTSTPKLTGKTDRFFRTMVENPIQSKELATYSRFALDVDTVLTISESDNQSYSYSFRDGFVREFEKAGGQILDNRTYSTSSPIDWNPIIDTLIALKPDAILLTCPAQDAVSFVQRVRNAGIKTQIISGAWAYTEKLLKWGGQYTEGMVFVIDFAADNPNPEYIKFREFYKNRFGYPPNFASAFSYEAILTLAAGLRKTGGDLKGLEKALAPSHLINGVIGPFKLNEFGDVERQTFIVTIRNGEFRTIEMR</sequence>
<dbReference type="CDD" id="cd19983">
    <property type="entry name" value="PBP1_ABC_HAAT-like"/>
    <property type="match status" value="1"/>
</dbReference>
<dbReference type="Proteomes" id="UP000011724">
    <property type="component" value="Chromosome"/>
</dbReference>
<dbReference type="SUPFAM" id="SSF53822">
    <property type="entry name" value="Periplasmic binding protein-like I"/>
    <property type="match status" value="1"/>
</dbReference>
<dbReference type="PATRIC" id="fig|879567.3.peg.445"/>
<dbReference type="eggNOG" id="COG0683">
    <property type="taxonomic scope" value="Bacteria"/>
</dbReference>
<dbReference type="InterPro" id="IPR028081">
    <property type="entry name" value="Leu-bd"/>
</dbReference>
<evidence type="ECO:0000256" key="4">
    <source>
        <dbReference type="ARBA" id="ARBA00022970"/>
    </source>
</evidence>
<evidence type="ECO:0000259" key="5">
    <source>
        <dbReference type="Pfam" id="PF13458"/>
    </source>
</evidence>
<dbReference type="KEGG" id="dpi:BN4_10429"/>
<keyword evidence="6" id="KW-0675">Receptor</keyword>
<dbReference type="Pfam" id="PF13458">
    <property type="entry name" value="Peripla_BP_6"/>
    <property type="match status" value="1"/>
</dbReference>
<keyword evidence="7" id="KW-1185">Reference proteome</keyword>
<dbReference type="STRING" id="1322246.BN4_10429"/>
<evidence type="ECO:0000313" key="6">
    <source>
        <dbReference type="EMBL" id="CCH47667.1"/>
    </source>
</evidence>
<protein>
    <submittedName>
        <fullName evidence="6">Extracellular ligand-binding receptor</fullName>
    </submittedName>
</protein>
<gene>
    <name evidence="6" type="ordered locus">BN4_10429</name>
</gene>
<accession>M1WQE8</accession>
<dbReference type="AlphaFoldDB" id="M1WQE8"/>
<evidence type="ECO:0000256" key="2">
    <source>
        <dbReference type="ARBA" id="ARBA00022448"/>
    </source>
</evidence>
<reference evidence="6 7" key="1">
    <citation type="journal article" date="2013" name="PLoS ONE">
        <title>The first genomic and proteomic characterization of a deep-sea sulfate reducer: insights into the piezophilic lifestyle of Desulfovibrio piezophilus.</title>
        <authorList>
            <person name="Pradel N."/>
            <person name="Ji B."/>
            <person name="Gimenez G."/>
            <person name="Talla E."/>
            <person name="Lenoble P."/>
            <person name="Garel M."/>
            <person name="Tamburini C."/>
            <person name="Fourquet P."/>
            <person name="Lebrun R."/>
            <person name="Bertin P."/>
            <person name="Denis Y."/>
            <person name="Pophillat M."/>
            <person name="Barbe V."/>
            <person name="Ollivier B."/>
            <person name="Dolla A."/>
        </authorList>
    </citation>
    <scope>NUCLEOTIDE SEQUENCE [LARGE SCALE GENOMIC DNA]</scope>
    <source>
        <strain evidence="7">DSM 10523 / SB164P1</strain>
    </source>
</reference>
<keyword evidence="4" id="KW-0029">Amino-acid transport</keyword>
<dbReference type="OrthoDB" id="9783240at2"/>
<name>M1WQE8_PSEP2</name>
<dbReference type="RefSeq" id="WP_015413722.1">
    <property type="nucleotide sequence ID" value="NC_020409.1"/>
</dbReference>
<feature type="domain" description="Leucine-binding protein" evidence="5">
    <location>
        <begin position="30"/>
        <end position="369"/>
    </location>
</feature>
<dbReference type="PANTHER" id="PTHR30483:SF6">
    <property type="entry name" value="PERIPLASMIC BINDING PROTEIN OF ABC TRANSPORTER FOR NATURAL AMINO ACIDS"/>
    <property type="match status" value="1"/>
</dbReference>
<dbReference type="PANTHER" id="PTHR30483">
    <property type="entry name" value="LEUCINE-SPECIFIC-BINDING PROTEIN"/>
    <property type="match status" value="1"/>
</dbReference>
<dbReference type="PROSITE" id="PS51257">
    <property type="entry name" value="PROKAR_LIPOPROTEIN"/>
    <property type="match status" value="1"/>
</dbReference>
<dbReference type="PRINTS" id="PR00337">
    <property type="entry name" value="LEUILEVALBP"/>
</dbReference>